<dbReference type="eggNOG" id="KOG0192">
    <property type="taxonomic scope" value="Eukaryota"/>
</dbReference>
<dbReference type="RefSeq" id="XP_004988404.1">
    <property type="nucleotide sequence ID" value="XM_004988347.1"/>
</dbReference>
<keyword evidence="6" id="KW-0067">ATP-binding</keyword>
<keyword evidence="5 11" id="KW-0418">Kinase</keyword>
<dbReference type="SUPFAM" id="SSF52058">
    <property type="entry name" value="L domain-like"/>
    <property type="match status" value="2"/>
</dbReference>
<dbReference type="GO" id="GO:0005524">
    <property type="term" value="F:ATP binding"/>
    <property type="evidence" value="ECO:0007669"/>
    <property type="project" value="UniProtKB-KW"/>
</dbReference>
<feature type="compositionally biased region" description="Pro residues" evidence="7">
    <location>
        <begin position="135"/>
        <end position="147"/>
    </location>
</feature>
<feature type="region of interest" description="Disordered" evidence="7">
    <location>
        <begin position="130"/>
        <end position="149"/>
    </location>
</feature>
<feature type="signal peptide" evidence="9">
    <location>
        <begin position="1"/>
        <end position="34"/>
    </location>
</feature>
<dbReference type="Gene3D" id="1.10.510.10">
    <property type="entry name" value="Transferase(Phosphotransferase) domain 1"/>
    <property type="match status" value="1"/>
</dbReference>
<dbReference type="GeneID" id="16068933"/>
<proteinExistence type="predicted"/>
<gene>
    <name evidence="11" type="ORF">PTSG_10353</name>
</gene>
<dbReference type="PANTHER" id="PTHR24366:SF96">
    <property type="entry name" value="LEUCINE RICH REPEAT CONTAINING 53"/>
    <property type="match status" value="1"/>
</dbReference>
<evidence type="ECO:0000256" key="9">
    <source>
        <dbReference type="SAM" id="SignalP"/>
    </source>
</evidence>
<dbReference type="STRING" id="946362.F2UR24"/>
<evidence type="ECO:0000313" key="11">
    <source>
        <dbReference type="EMBL" id="EGD80079.1"/>
    </source>
</evidence>
<dbReference type="EMBL" id="GL832990">
    <property type="protein sequence ID" value="EGD80079.1"/>
    <property type="molecule type" value="Genomic_DNA"/>
</dbReference>
<feature type="chain" id="PRO_5003287853" evidence="9">
    <location>
        <begin position="35"/>
        <end position="1319"/>
    </location>
</feature>
<dbReference type="Pfam" id="PF13855">
    <property type="entry name" value="LRR_8"/>
    <property type="match status" value="3"/>
</dbReference>
<keyword evidence="1" id="KW-0433">Leucine-rich repeat</keyword>
<keyword evidence="4" id="KW-0547">Nucleotide-binding</keyword>
<feature type="transmembrane region" description="Helical" evidence="8">
    <location>
        <begin position="939"/>
        <end position="960"/>
    </location>
</feature>
<dbReference type="KEGG" id="sre:PTSG_10353"/>
<evidence type="ECO:0000256" key="3">
    <source>
        <dbReference type="ARBA" id="ARBA00022737"/>
    </source>
</evidence>
<feature type="region of interest" description="Disordered" evidence="7">
    <location>
        <begin position="1174"/>
        <end position="1193"/>
    </location>
</feature>
<keyword evidence="9" id="KW-0732">Signal</keyword>
<dbReference type="FunFam" id="3.30.200.20:FF:000180">
    <property type="entry name" value="serine/threonine-protein kinase STY46-like"/>
    <property type="match status" value="1"/>
</dbReference>
<dbReference type="Proteomes" id="UP000007799">
    <property type="component" value="Unassembled WGS sequence"/>
</dbReference>
<organism evidence="12">
    <name type="scientific">Salpingoeca rosetta (strain ATCC 50818 / BSB-021)</name>
    <dbReference type="NCBI Taxonomy" id="946362"/>
    <lineage>
        <taxon>Eukaryota</taxon>
        <taxon>Choanoflagellata</taxon>
        <taxon>Craspedida</taxon>
        <taxon>Salpingoecidae</taxon>
        <taxon>Salpingoeca</taxon>
    </lineage>
</organism>
<keyword evidence="12" id="KW-1185">Reference proteome</keyword>
<dbReference type="InterPro" id="IPR032675">
    <property type="entry name" value="LRR_dom_sf"/>
</dbReference>
<feature type="region of interest" description="Disordered" evidence="7">
    <location>
        <begin position="646"/>
        <end position="668"/>
    </location>
</feature>
<dbReference type="SMART" id="SM00220">
    <property type="entry name" value="S_TKc"/>
    <property type="match status" value="1"/>
</dbReference>
<keyword evidence="2" id="KW-0808">Transferase</keyword>
<evidence type="ECO:0000256" key="2">
    <source>
        <dbReference type="ARBA" id="ARBA00022679"/>
    </source>
</evidence>
<reference evidence="11" key="1">
    <citation type="submission" date="2009-08" db="EMBL/GenBank/DDBJ databases">
        <title>Annotation of Salpingoeca rosetta.</title>
        <authorList>
            <consortium name="The Broad Institute Genome Sequencing Platform"/>
            <person name="Russ C."/>
            <person name="Cuomo C."/>
            <person name="Burger G."/>
            <person name="Gray M.W."/>
            <person name="Holland P.W.H."/>
            <person name="King N."/>
            <person name="Lang F.B.F."/>
            <person name="Roger A.J."/>
            <person name="Ruiz-Trillo I."/>
            <person name="Young S.K."/>
            <person name="Zeng Q."/>
            <person name="Gargeya S."/>
            <person name="Alvarado L."/>
            <person name="Berlin A."/>
            <person name="Chapman S.B."/>
            <person name="Chen Z."/>
            <person name="Freedman E."/>
            <person name="Gellesch M."/>
            <person name="Goldberg J."/>
            <person name="Griggs A."/>
            <person name="Gujja S."/>
            <person name="Heilman E."/>
            <person name="Heiman D."/>
            <person name="Howarth C."/>
            <person name="Mehta T."/>
            <person name="Neiman D."/>
            <person name="Pearson M."/>
            <person name="Roberts A."/>
            <person name="Saif S."/>
            <person name="Shea T."/>
            <person name="Shenoy N."/>
            <person name="Sisk P."/>
            <person name="Stolte C."/>
            <person name="Sykes S."/>
            <person name="White J."/>
            <person name="Yandava C."/>
            <person name="Haas B."/>
            <person name="Nusbaum C."/>
            <person name="Birren B."/>
        </authorList>
    </citation>
    <scope>NUCLEOTIDE SEQUENCE [LARGE SCALE GENOMIC DNA]</scope>
    <source>
        <strain evidence="11">ATCC 50818</strain>
    </source>
</reference>
<dbReference type="FunFam" id="3.80.10.10:FF:001164">
    <property type="entry name" value="GH01279p"/>
    <property type="match status" value="1"/>
</dbReference>
<keyword evidence="8" id="KW-1133">Transmembrane helix</keyword>
<evidence type="ECO:0000256" key="7">
    <source>
        <dbReference type="SAM" id="MobiDB-lite"/>
    </source>
</evidence>
<evidence type="ECO:0000256" key="6">
    <source>
        <dbReference type="ARBA" id="ARBA00022840"/>
    </source>
</evidence>
<keyword evidence="8" id="KW-0812">Transmembrane</keyword>
<dbReference type="InParanoid" id="F2UR24"/>
<dbReference type="eggNOG" id="KOG4641">
    <property type="taxonomic scope" value="Eukaryota"/>
</dbReference>
<keyword evidence="8" id="KW-0472">Membrane</keyword>
<evidence type="ECO:0000256" key="8">
    <source>
        <dbReference type="SAM" id="Phobius"/>
    </source>
</evidence>
<feature type="domain" description="Protein kinase" evidence="10">
    <location>
        <begin position="999"/>
        <end position="1319"/>
    </location>
</feature>
<dbReference type="SUPFAM" id="SSF56112">
    <property type="entry name" value="Protein kinase-like (PK-like)"/>
    <property type="match status" value="1"/>
</dbReference>
<evidence type="ECO:0000256" key="5">
    <source>
        <dbReference type="ARBA" id="ARBA00022777"/>
    </source>
</evidence>
<dbReference type="Pfam" id="PF00069">
    <property type="entry name" value="Pkinase"/>
    <property type="match status" value="1"/>
</dbReference>
<dbReference type="Gene3D" id="3.30.200.20">
    <property type="entry name" value="Phosphorylase Kinase, domain 1"/>
    <property type="match status" value="1"/>
</dbReference>
<dbReference type="OMA" id="TVSHMIT"/>
<evidence type="ECO:0000256" key="4">
    <source>
        <dbReference type="ARBA" id="ARBA00022741"/>
    </source>
</evidence>
<accession>F2UR24</accession>
<dbReference type="PANTHER" id="PTHR24366">
    <property type="entry name" value="IG(IMMUNOGLOBULIN) AND LRR(LEUCINE RICH REPEAT) DOMAINS"/>
    <property type="match status" value="1"/>
</dbReference>
<feature type="compositionally biased region" description="Polar residues" evidence="7">
    <location>
        <begin position="1181"/>
        <end position="1193"/>
    </location>
</feature>
<dbReference type="GO" id="GO:0004672">
    <property type="term" value="F:protein kinase activity"/>
    <property type="evidence" value="ECO:0007669"/>
    <property type="project" value="InterPro"/>
</dbReference>
<evidence type="ECO:0000313" key="12">
    <source>
        <dbReference type="Proteomes" id="UP000007799"/>
    </source>
</evidence>
<name>F2UR24_SALR5</name>
<sequence>MRRSTARDRHDRSHVLCYLVLALVLGLPPQQSHAHATVDAHAFKDGLCGDVAGTLDTIGAAFTRHGIPFLQSNDTAHEEEEKEEVDERAASSQQVISLLPVVRMMQAFGCMDPEPHNDPLLPATKTLHPQLQPQLQPPQSQPPPPRAPVIRSRHRREVLTSASSSVNECRVRGSCKLATVLDGTCLGPTVNGTLTITFAHDEAEIDTTSGPSAVRALQFVSGNTTSLTITGRVGSVTLQWLLDNGVWTAVRDLTVEGLQFTELQLSMFNPFSSMDTLRVVNSESLTISAQGADIAEQLLVLSLRNISLPSLPTDTFARMTALLQLDLSLNRLSHLDKRLFAPLTALQQLFLDHNRLQRIPAGVLNTLTALRVLIHEQNDISVVDAGAFQGLTRLLLLDLTDNPVATLPPHVFDGLTALRQLELDDLRLQRLPQRAFAHTTQLRLLRINNNDLTAFDEDVFWGLSQMLDLRFHNNRFTRMPPRLFRDLSQVDTMILRDNRLKSLPAHLLDACVSLKDFRCQNNQLTSVPPGLFRHMTMLRVVFLSGNQLQSVDGLFDNMTALTGLVLDGNNIAHFRTPIPSLSILRLRNNPMRELPHLEDFPVLDELRLSQHLIPVLDLSILTRHTPLHILQLDADPRVHSTAIVHPAQTSSGNSGSGNSGSDAVPPPSELTSLHLQHVDIRNLVQNLRRGRVFNIDRLHLGWSDMDETTVDTAALCHILADNVIDFALSNTRYAAITLCPNKTFDSVLLQDNKHVAAVSIPGSVRALNMSGCNALTSLDAPLVEVLDVSETRVTPSAAICTRWGRRVLFARNLLLQRGLGNLPPVLFRCLQTVDVIDLSGNPWLDMPSVVNSVAGEIVALSHRSLSISGIFVRTRTNPPVLQLQNTPIECAIRFGNELLRVNGQKFAVSTEVVYNYDCTCARGFKMTSGGRCVVDNPDVAGVAAGSVIGGLFFGLFVAWLSRRYRGLTKRIDLQEQLLVARDEEVMALKKAWEIEYDELRMIKRVAAGAFGVVFKAEWDTVTVAVKVMQESLMLLDDTMVVEFEKEVEFLQKTRHPNVVRFFGAGTDPNGSPFLVLEFVALGSLRDLLGKDMEQVLREVKNRKFEESGAGRDDVNSVWDLKLRLLRDVASGMAFIHSLDQMHRDLKSGNVLVSSSLRAKITDFGSIRQCFTRDRNQRHTRLSSTSSDDPRYSQQAGLQTMTSMTLTAGVGTPLYMAPEALVGDKYSFEADVFSFGVLMWEVAMQRVPDLIEQEKGSGYRGPILATLKSLMDQGIRLKFDDTDGAIPLWFKALARDCMDQHPRGRPSFKRLSDVRLKEQP</sequence>
<dbReference type="InterPro" id="IPR003591">
    <property type="entry name" value="Leu-rich_rpt_typical-subtyp"/>
</dbReference>
<dbReference type="OrthoDB" id="1600340at2759"/>
<dbReference type="InterPro" id="IPR011009">
    <property type="entry name" value="Kinase-like_dom_sf"/>
</dbReference>
<evidence type="ECO:0000256" key="1">
    <source>
        <dbReference type="ARBA" id="ARBA00022614"/>
    </source>
</evidence>
<protein>
    <submittedName>
        <fullName evidence="11">TKL protein kinase</fullName>
    </submittedName>
</protein>
<dbReference type="PROSITE" id="PS50011">
    <property type="entry name" value="PROTEIN_KINASE_DOM"/>
    <property type="match status" value="1"/>
</dbReference>
<evidence type="ECO:0000259" key="10">
    <source>
        <dbReference type="PROSITE" id="PS50011"/>
    </source>
</evidence>
<dbReference type="Gene3D" id="3.80.10.10">
    <property type="entry name" value="Ribonuclease Inhibitor"/>
    <property type="match status" value="2"/>
</dbReference>
<dbReference type="SMART" id="SM00369">
    <property type="entry name" value="LRR_TYP"/>
    <property type="match status" value="11"/>
</dbReference>
<dbReference type="InterPro" id="IPR001611">
    <property type="entry name" value="Leu-rich_rpt"/>
</dbReference>
<keyword evidence="3" id="KW-0677">Repeat</keyword>
<dbReference type="InterPro" id="IPR000719">
    <property type="entry name" value="Prot_kinase_dom"/>
</dbReference>